<evidence type="ECO:0000259" key="1">
    <source>
        <dbReference type="Pfam" id="PF09603"/>
    </source>
</evidence>
<protein>
    <recommendedName>
        <fullName evidence="1">Fibrobacter succinogenes major paralogous domain-containing protein</fullName>
    </recommendedName>
</protein>
<dbReference type="NCBIfam" id="TIGR02145">
    <property type="entry name" value="Fib_succ_major"/>
    <property type="match status" value="1"/>
</dbReference>
<evidence type="ECO:0000313" key="3">
    <source>
        <dbReference type="Proteomes" id="UP000233517"/>
    </source>
</evidence>
<reference evidence="2 3" key="1">
    <citation type="journal article" date="2017" name="ISME J.">
        <title>Potential for microbial H2 and metal transformations associated with novel bacteria and archaea in deep terrestrial subsurface sediments.</title>
        <authorList>
            <person name="Hernsdorf A.W."/>
            <person name="Amano Y."/>
            <person name="Miyakawa K."/>
            <person name="Ise K."/>
            <person name="Suzuki Y."/>
            <person name="Anantharaman K."/>
            <person name="Probst A."/>
            <person name="Burstein D."/>
            <person name="Thomas B.C."/>
            <person name="Banfield J.F."/>
        </authorList>
    </citation>
    <scope>NUCLEOTIDE SEQUENCE [LARGE SCALE GENOMIC DNA]</scope>
    <source>
        <strain evidence="2">HGW-Falkowbacteria-1</strain>
    </source>
</reference>
<dbReference type="EMBL" id="PHAI01000005">
    <property type="protein sequence ID" value="PKM91020.1"/>
    <property type="molecule type" value="Genomic_DNA"/>
</dbReference>
<feature type="domain" description="Fibrobacter succinogenes major paralogous" evidence="1">
    <location>
        <begin position="113"/>
        <end position="316"/>
    </location>
</feature>
<feature type="non-terminal residue" evidence="2">
    <location>
        <position position="1"/>
    </location>
</feature>
<gene>
    <name evidence="2" type="ORF">CVU82_04455</name>
</gene>
<dbReference type="InterPro" id="IPR011871">
    <property type="entry name" value="Fib_succ_major"/>
</dbReference>
<sequence length="317" mass="34597">NENGRYPTTDEWNSGSITSSTTGEIFMYNIPTAPSPADGDCLSASNTYSYIPQNSGASYTIEFCTGKQISDLLAGAKCLTPGGITNCGESAPPPPSWACGDNLDYQGDAYATIQIGAQCWFAENLKTTKYNDNTNISNITDNTAWQNDTTGAYTWCDNNIVNKDTYGALYNFHSVNTGKLCPSDWHVPSNDEWTILERAVCTSGTCESDFPYGSTTTGWRGTDEGAKLAGELGLWTDGTLRSHASFGNSGFNILPAGRRLPDGTFFGFGDLSYFYSSSTYGAMGSWRRGVLHYNETKVNRYYEIVRTNGFSVRCLKD</sequence>
<comment type="caution">
    <text evidence="2">The sequence shown here is derived from an EMBL/GenBank/DDBJ whole genome shotgun (WGS) entry which is preliminary data.</text>
</comment>
<dbReference type="Pfam" id="PF09603">
    <property type="entry name" value="Fib_succ_major"/>
    <property type="match status" value="1"/>
</dbReference>
<proteinExistence type="predicted"/>
<dbReference type="AlphaFoldDB" id="A0A2N2E8G6"/>
<organism evidence="2 3">
    <name type="scientific">Candidatus Falkowbacteria bacterium HGW-Falkowbacteria-1</name>
    <dbReference type="NCBI Taxonomy" id="2013768"/>
    <lineage>
        <taxon>Bacteria</taxon>
        <taxon>Candidatus Falkowiibacteriota</taxon>
    </lineage>
</organism>
<accession>A0A2N2E8G6</accession>
<dbReference type="Proteomes" id="UP000233517">
    <property type="component" value="Unassembled WGS sequence"/>
</dbReference>
<name>A0A2N2E8G6_9BACT</name>
<evidence type="ECO:0000313" key="2">
    <source>
        <dbReference type="EMBL" id="PKM91020.1"/>
    </source>
</evidence>